<organism evidence="2 3">
    <name type="scientific">Neoarthrinium moseri</name>
    <dbReference type="NCBI Taxonomy" id="1658444"/>
    <lineage>
        <taxon>Eukaryota</taxon>
        <taxon>Fungi</taxon>
        <taxon>Dikarya</taxon>
        <taxon>Ascomycota</taxon>
        <taxon>Pezizomycotina</taxon>
        <taxon>Sordariomycetes</taxon>
        <taxon>Xylariomycetidae</taxon>
        <taxon>Amphisphaeriales</taxon>
        <taxon>Apiosporaceae</taxon>
        <taxon>Neoarthrinium</taxon>
    </lineage>
</organism>
<evidence type="ECO:0000313" key="2">
    <source>
        <dbReference type="EMBL" id="KAI1863593.1"/>
    </source>
</evidence>
<evidence type="ECO:0000313" key="3">
    <source>
        <dbReference type="Proteomes" id="UP000829685"/>
    </source>
</evidence>
<gene>
    <name evidence="2" type="ORF">JX265_008810</name>
</gene>
<name>A0A9P9WHJ0_9PEZI</name>
<accession>A0A9P9WHJ0</accession>
<protein>
    <submittedName>
        <fullName evidence="2">Uncharacterized protein</fullName>
    </submittedName>
</protein>
<dbReference type="AlphaFoldDB" id="A0A9P9WHJ0"/>
<dbReference type="Proteomes" id="UP000829685">
    <property type="component" value="Unassembled WGS sequence"/>
</dbReference>
<keyword evidence="3" id="KW-1185">Reference proteome</keyword>
<feature type="chain" id="PRO_5040309482" evidence="1">
    <location>
        <begin position="21"/>
        <end position="190"/>
    </location>
</feature>
<keyword evidence="1" id="KW-0732">Signal</keyword>
<proteinExistence type="predicted"/>
<comment type="caution">
    <text evidence="2">The sequence shown here is derived from an EMBL/GenBank/DDBJ whole genome shotgun (WGS) entry which is preliminary data.</text>
</comment>
<feature type="signal peptide" evidence="1">
    <location>
        <begin position="1"/>
        <end position="20"/>
    </location>
</feature>
<evidence type="ECO:0000256" key="1">
    <source>
        <dbReference type="SAM" id="SignalP"/>
    </source>
</evidence>
<sequence length="190" mass="20393">MKTTLLPTFLVSFLAAVGTAKVQPAARDSNEYQNYQAGVRALPQHKRGYYHLADDGVMRSLGPGNEVLGFVQASPAVLARVIADAPEADRAHLEAVWDGIDGRDVADPWTIKRELINSAHATPSGRTRRNEVLDASDIVVRDLSSPVWKRACSTAGGACSGNRECTSPVPTDNCICRFVDNALIGSCDEA</sequence>
<dbReference type="EMBL" id="JAFIMR010000025">
    <property type="protein sequence ID" value="KAI1863593.1"/>
    <property type="molecule type" value="Genomic_DNA"/>
</dbReference>
<reference evidence="2" key="1">
    <citation type="submission" date="2021-03" db="EMBL/GenBank/DDBJ databases">
        <title>Revisited historic fungal species revealed as producer of novel bioactive compounds through whole genome sequencing and comparative genomics.</title>
        <authorList>
            <person name="Vignolle G.A."/>
            <person name="Hochenegger N."/>
            <person name="Mach R.L."/>
            <person name="Mach-Aigner A.R."/>
            <person name="Javad Rahimi M."/>
            <person name="Salim K.A."/>
            <person name="Chan C.M."/>
            <person name="Lim L.B.L."/>
            <person name="Cai F."/>
            <person name="Druzhinina I.S."/>
            <person name="U'Ren J.M."/>
            <person name="Derntl C."/>
        </authorList>
    </citation>
    <scope>NUCLEOTIDE SEQUENCE</scope>
    <source>
        <strain evidence="2">TUCIM 5799</strain>
    </source>
</reference>
<dbReference type="OrthoDB" id="3660917at2759"/>